<evidence type="ECO:0000256" key="2">
    <source>
        <dbReference type="SAM" id="Phobius"/>
    </source>
</evidence>
<keyword evidence="4" id="KW-0808">Transferase</keyword>
<dbReference type="PANTHER" id="PTHR36927:SF4">
    <property type="entry name" value="BLR5718 PROTEIN"/>
    <property type="match status" value="1"/>
</dbReference>
<dbReference type="InterPro" id="IPR050623">
    <property type="entry name" value="Glucan_succinyl_AcylTrfase"/>
</dbReference>
<protein>
    <submittedName>
        <fullName evidence="4">Acyltransferase</fullName>
        <ecNumber evidence="4">2.3.1.-</ecNumber>
    </submittedName>
</protein>
<dbReference type="Pfam" id="PF01757">
    <property type="entry name" value="Acyl_transf_3"/>
    <property type="match status" value="1"/>
</dbReference>
<dbReference type="Proteomes" id="UP001303946">
    <property type="component" value="Chromosome"/>
</dbReference>
<feature type="compositionally biased region" description="Basic residues" evidence="1">
    <location>
        <begin position="331"/>
        <end position="340"/>
    </location>
</feature>
<keyword evidence="2" id="KW-1133">Transmembrane helix</keyword>
<keyword evidence="4" id="KW-0012">Acyltransferase</keyword>
<feature type="region of interest" description="Disordered" evidence="1">
    <location>
        <begin position="389"/>
        <end position="422"/>
    </location>
</feature>
<feature type="region of interest" description="Disordered" evidence="1">
    <location>
        <begin position="322"/>
        <end position="343"/>
    </location>
</feature>
<sequence length="422" mass="45806">MAQVDTTRHDGLDRLKAGLTLLVVFHHTAITYGGAGGWFYRELTQSDRPSSIVLTFFCAINQAWFMGLFFLIAGYFTPRALEHKSAARFLGDKLVRLGIPLLVFGWLLGPATIALVQSTLRERDFTQVLAALWQRGVFEQGPLWFATALLIMALASLLVHRVAGWPQRGTRPPPSDRQLLAAALVCGAAAFALRLVWPVGTTWWGLQLGYFAGYTILYVAGNLAAQHGWLDRMPEPQVRRWRRIAWCTVPLLAPLALLKDAVPLFQGNPMGGWNLPGRALRILGAVRRLGRDPRAARPCAACERGLVTPVAAPVAPRLRDVCDPPTAGGGHRARMARRAGPRAAEVCRHRQPRLCRVLPDGGSVTAPARGAAGAVAGAARACRYHPGARFQARPSAPCPPRRPPPTPASPPPQKAGCAKSSW</sequence>
<keyword evidence="2" id="KW-0472">Membrane</keyword>
<feature type="domain" description="Acyltransferase 3" evidence="3">
    <location>
        <begin position="11"/>
        <end position="258"/>
    </location>
</feature>
<keyword evidence="2" id="KW-0812">Transmembrane</keyword>
<dbReference type="EC" id="2.3.1.-" evidence="4"/>
<dbReference type="InterPro" id="IPR002656">
    <property type="entry name" value="Acyl_transf_3_dom"/>
</dbReference>
<keyword evidence="5" id="KW-1185">Reference proteome</keyword>
<evidence type="ECO:0000256" key="1">
    <source>
        <dbReference type="SAM" id="MobiDB-lite"/>
    </source>
</evidence>
<feature type="transmembrane region" description="Helical" evidence="2">
    <location>
        <begin position="203"/>
        <end position="225"/>
    </location>
</feature>
<feature type="transmembrane region" description="Helical" evidence="2">
    <location>
        <begin position="21"/>
        <end position="40"/>
    </location>
</feature>
<evidence type="ECO:0000313" key="5">
    <source>
        <dbReference type="Proteomes" id="UP001303946"/>
    </source>
</evidence>
<name>A0ABZ0CX75_9BURK</name>
<dbReference type="GO" id="GO:0016746">
    <property type="term" value="F:acyltransferase activity"/>
    <property type="evidence" value="ECO:0007669"/>
    <property type="project" value="UniProtKB-KW"/>
</dbReference>
<reference evidence="4 5" key="1">
    <citation type="submission" date="2023-10" db="EMBL/GenBank/DDBJ databases">
        <title>Bacteria for the degradation of biodegradable plastic PBAT(Polybutylene adipate terephthalate).</title>
        <authorList>
            <person name="Weon H.-Y."/>
            <person name="Yeon J."/>
        </authorList>
    </citation>
    <scope>NUCLEOTIDE SEQUENCE [LARGE SCALE GENOMIC DNA]</scope>
    <source>
        <strain evidence="4 5">SBD 7-3</strain>
    </source>
</reference>
<organism evidence="4 5">
    <name type="scientific">Piscinibacter gummiphilus</name>
    <dbReference type="NCBI Taxonomy" id="946333"/>
    <lineage>
        <taxon>Bacteria</taxon>
        <taxon>Pseudomonadati</taxon>
        <taxon>Pseudomonadota</taxon>
        <taxon>Betaproteobacteria</taxon>
        <taxon>Burkholderiales</taxon>
        <taxon>Sphaerotilaceae</taxon>
        <taxon>Piscinibacter</taxon>
    </lineage>
</organism>
<feature type="transmembrane region" description="Helical" evidence="2">
    <location>
        <begin position="179"/>
        <end position="197"/>
    </location>
</feature>
<feature type="transmembrane region" description="Helical" evidence="2">
    <location>
        <begin position="140"/>
        <end position="159"/>
    </location>
</feature>
<evidence type="ECO:0000259" key="3">
    <source>
        <dbReference type="Pfam" id="PF01757"/>
    </source>
</evidence>
<gene>
    <name evidence="4" type="ORF">RXV79_22245</name>
</gene>
<dbReference type="EMBL" id="CP136336">
    <property type="protein sequence ID" value="WOB07620.1"/>
    <property type="molecule type" value="Genomic_DNA"/>
</dbReference>
<dbReference type="RefSeq" id="WP_316700277.1">
    <property type="nucleotide sequence ID" value="NZ_CP136336.1"/>
</dbReference>
<feature type="transmembrane region" description="Helical" evidence="2">
    <location>
        <begin position="97"/>
        <end position="120"/>
    </location>
</feature>
<accession>A0ABZ0CX75</accession>
<feature type="transmembrane region" description="Helical" evidence="2">
    <location>
        <begin position="52"/>
        <end position="76"/>
    </location>
</feature>
<proteinExistence type="predicted"/>
<evidence type="ECO:0000313" key="4">
    <source>
        <dbReference type="EMBL" id="WOB07620.1"/>
    </source>
</evidence>
<feature type="compositionally biased region" description="Pro residues" evidence="1">
    <location>
        <begin position="396"/>
        <end position="413"/>
    </location>
</feature>
<dbReference type="PANTHER" id="PTHR36927">
    <property type="entry name" value="BLR4337 PROTEIN"/>
    <property type="match status" value="1"/>
</dbReference>